<comment type="similarity">
    <text evidence="1">Belongs to the AHA1 family.</text>
</comment>
<comment type="caution">
    <text evidence="3">The sequence shown here is derived from an EMBL/GenBank/DDBJ whole genome shotgun (WGS) entry which is preliminary data.</text>
</comment>
<dbReference type="RefSeq" id="WP_233798654.1">
    <property type="nucleotide sequence ID" value="NZ_JAKFFV010000007.1"/>
</dbReference>
<evidence type="ECO:0000313" key="4">
    <source>
        <dbReference type="Proteomes" id="UP001139411"/>
    </source>
</evidence>
<dbReference type="CDD" id="cd07814">
    <property type="entry name" value="SRPBCC_CalC_Aha1-like"/>
    <property type="match status" value="1"/>
</dbReference>
<proteinExistence type="inferred from homology"/>
<organism evidence="3 4">
    <name type="scientific">Dyadobacter chenhuakuii</name>
    <dbReference type="NCBI Taxonomy" id="2909339"/>
    <lineage>
        <taxon>Bacteria</taxon>
        <taxon>Pseudomonadati</taxon>
        <taxon>Bacteroidota</taxon>
        <taxon>Cytophagia</taxon>
        <taxon>Cytophagales</taxon>
        <taxon>Spirosomataceae</taxon>
        <taxon>Dyadobacter</taxon>
    </lineage>
</organism>
<dbReference type="Pfam" id="PF08327">
    <property type="entry name" value="AHSA1"/>
    <property type="match status" value="1"/>
</dbReference>
<sequence>MADILHRVGIRSQSLQDIYDALTTEAGLAGWWTSNTQGQGNQVGNIIAFRFGAGGFDMKVTALEEPTHVSWEVVDGPAEWVGTSISFDIRQENDYAILLFTHANWREPVEFMHHCSTKWAVFLLSLKSLIEEGEGKPDPRDIKIDNWN</sequence>
<dbReference type="Proteomes" id="UP001139411">
    <property type="component" value="Unassembled WGS sequence"/>
</dbReference>
<name>A0A9X1QCW7_9BACT</name>
<evidence type="ECO:0000313" key="3">
    <source>
        <dbReference type="EMBL" id="MCF2499115.1"/>
    </source>
</evidence>
<dbReference type="InterPro" id="IPR013538">
    <property type="entry name" value="ASHA1/2-like_C"/>
</dbReference>
<dbReference type="EMBL" id="JAKFFV010000007">
    <property type="protein sequence ID" value="MCF2499115.1"/>
    <property type="molecule type" value="Genomic_DNA"/>
</dbReference>
<dbReference type="Gene3D" id="3.30.530.20">
    <property type="match status" value="1"/>
</dbReference>
<dbReference type="AlphaFoldDB" id="A0A9X1QCW7"/>
<gene>
    <name evidence="3" type="ORF">L0661_12405</name>
</gene>
<dbReference type="SUPFAM" id="SSF55961">
    <property type="entry name" value="Bet v1-like"/>
    <property type="match status" value="1"/>
</dbReference>
<protein>
    <submittedName>
        <fullName evidence="3">SRPBCC domain-containing protein</fullName>
    </submittedName>
</protein>
<reference evidence="3" key="1">
    <citation type="submission" date="2022-01" db="EMBL/GenBank/DDBJ databases">
        <title>Novel species in genus Dyadobacter.</title>
        <authorList>
            <person name="Ma C."/>
        </authorList>
    </citation>
    <scope>NUCLEOTIDE SEQUENCE</scope>
    <source>
        <strain evidence="3">CY357</strain>
    </source>
</reference>
<feature type="domain" description="Activator of Hsp90 ATPase homologue 1/2-like C-terminal" evidence="2">
    <location>
        <begin position="16"/>
        <end position="131"/>
    </location>
</feature>
<evidence type="ECO:0000259" key="2">
    <source>
        <dbReference type="Pfam" id="PF08327"/>
    </source>
</evidence>
<accession>A0A9X1QCW7</accession>
<evidence type="ECO:0000256" key="1">
    <source>
        <dbReference type="ARBA" id="ARBA00006817"/>
    </source>
</evidence>
<dbReference type="InterPro" id="IPR023393">
    <property type="entry name" value="START-like_dom_sf"/>
</dbReference>